<gene>
    <name evidence="1" type="ORF">MW7_015130</name>
</gene>
<protein>
    <submittedName>
        <fullName evidence="1">Peptide-binding protein</fullName>
    </submittedName>
</protein>
<reference evidence="1" key="1">
    <citation type="submission" date="2019-05" db="EMBL/GenBank/DDBJ databases">
        <title>Revised genome assembly of Burkholderiaceae (previously Ralstonia) sp. PBA.</title>
        <authorList>
            <person name="Gan H.M."/>
        </authorList>
    </citation>
    <scope>NUCLEOTIDE SEQUENCE</scope>
    <source>
        <strain evidence="1">PBA</strain>
    </source>
</reference>
<evidence type="ECO:0000313" key="2">
    <source>
        <dbReference type="Proteomes" id="UP000004277"/>
    </source>
</evidence>
<name>A0ACD3SMH1_9BURK</name>
<keyword evidence="2" id="KW-1185">Reference proteome</keyword>
<organism evidence="1 2">
    <name type="scientific">Imbroritus primus</name>
    <dbReference type="NCBI Taxonomy" id="3058603"/>
    <lineage>
        <taxon>Bacteria</taxon>
        <taxon>Pseudomonadati</taxon>
        <taxon>Pseudomonadota</taxon>
        <taxon>Betaproteobacteria</taxon>
        <taxon>Burkholderiales</taxon>
        <taxon>Burkholderiaceae</taxon>
        <taxon>Imbroritus</taxon>
    </lineage>
</organism>
<evidence type="ECO:0000313" key="1">
    <source>
        <dbReference type="EMBL" id="TMS57337.1"/>
    </source>
</evidence>
<comment type="caution">
    <text evidence="1">The sequence shown here is derived from an EMBL/GenBank/DDBJ whole genome shotgun (WGS) entry which is preliminary data.</text>
</comment>
<accession>A0ACD3SMH1</accession>
<dbReference type="EMBL" id="AKCV02000025">
    <property type="protein sequence ID" value="TMS57337.1"/>
    <property type="molecule type" value="Genomic_DNA"/>
</dbReference>
<sequence>MKTGGNRLLISVSRHVSAAVAALALCAVTGTAYAQQFVSISNNVANVRAQPTTRSEKLWELNRGYPLAVTKRQGSWLKVRDFEGDLGWIYRPLTGNTPHHVVRAKVANLRAAPQTSARLVGKLEQYELLKTVGKRNGWVHVKRNNGQQGWVAQRLVWGW</sequence>
<dbReference type="Proteomes" id="UP000004277">
    <property type="component" value="Unassembled WGS sequence"/>
</dbReference>
<proteinExistence type="predicted"/>